<dbReference type="InterPro" id="IPR014017">
    <property type="entry name" value="DNA_helicase_UvrD-like_C"/>
</dbReference>
<evidence type="ECO:0000256" key="6">
    <source>
        <dbReference type="ARBA" id="ARBA00022839"/>
    </source>
</evidence>
<gene>
    <name evidence="17" type="ORF">QUV96_09210</name>
</gene>
<dbReference type="Gene3D" id="3.40.50.300">
    <property type="entry name" value="P-loop containing nucleotide triphosphate hydrolases"/>
    <property type="match status" value="4"/>
</dbReference>
<keyword evidence="3" id="KW-0227">DNA damage</keyword>
<keyword evidence="8" id="KW-0238">DNA-binding</keyword>
<dbReference type="InterPro" id="IPR038726">
    <property type="entry name" value="PDDEXK_AddAB-type"/>
</dbReference>
<dbReference type="InterPro" id="IPR027417">
    <property type="entry name" value="P-loop_NTPase"/>
</dbReference>
<dbReference type="InterPro" id="IPR000212">
    <property type="entry name" value="DNA_helicase_UvrD/REP"/>
</dbReference>
<dbReference type="SUPFAM" id="SSF52980">
    <property type="entry name" value="Restriction endonuclease-like"/>
    <property type="match status" value="1"/>
</dbReference>
<comment type="caution">
    <text evidence="17">The sequence shown here is derived from an EMBL/GenBank/DDBJ whole genome shotgun (WGS) entry which is preliminary data.</text>
</comment>
<keyword evidence="6" id="KW-0269">Exonuclease</keyword>
<reference evidence="18" key="1">
    <citation type="submission" date="2023-06" db="EMBL/GenBank/DDBJ databases">
        <title>Identification and characterization of horizontal gene transfer across gut microbiota members of farm animals based on homology search.</title>
        <authorList>
            <person name="Zeman M."/>
            <person name="Kubasova T."/>
            <person name="Jahodarova E."/>
            <person name="Nykrynova M."/>
            <person name="Rychlik I."/>
        </authorList>
    </citation>
    <scope>NUCLEOTIDE SEQUENCE [LARGE SCALE GENOMIC DNA]</scope>
    <source>
        <strain evidence="18">ET39</strain>
    </source>
</reference>
<protein>
    <recommendedName>
        <fullName evidence="12">DNA 3'-5' helicase</fullName>
        <ecNumber evidence="12">5.6.2.4</ecNumber>
    </recommendedName>
</protein>
<dbReference type="Pfam" id="PF13361">
    <property type="entry name" value="UvrD_C"/>
    <property type="match status" value="2"/>
</dbReference>
<evidence type="ECO:0000313" key="17">
    <source>
        <dbReference type="EMBL" id="MDM8157814.1"/>
    </source>
</evidence>
<feature type="binding site" evidence="14">
    <location>
        <begin position="23"/>
        <end position="30"/>
    </location>
    <ligand>
        <name>ATP</name>
        <dbReference type="ChEBI" id="CHEBI:30616"/>
    </ligand>
</feature>
<accession>A0ABT7UDV9</accession>
<keyword evidence="1" id="KW-0540">Nuclease</keyword>
<dbReference type="EMBL" id="JAUDCG010000046">
    <property type="protein sequence ID" value="MDM8157814.1"/>
    <property type="molecule type" value="Genomic_DNA"/>
</dbReference>
<reference evidence="17 18" key="3">
    <citation type="submission" date="2023-06" db="EMBL/GenBank/DDBJ databases">
        <authorList>
            <person name="Zeman M."/>
            <person name="Kubasova T."/>
            <person name="Jahodarova E."/>
            <person name="Nykrynova M."/>
            <person name="Rychlik I."/>
        </authorList>
    </citation>
    <scope>NUCLEOTIDE SEQUENCE [LARGE SCALE GENOMIC DNA]</scope>
    <source>
        <strain evidence="17 18">ET39</strain>
    </source>
</reference>
<dbReference type="Pfam" id="PF12705">
    <property type="entry name" value="PDDEXK_1"/>
    <property type="match status" value="1"/>
</dbReference>
<evidence type="ECO:0000256" key="10">
    <source>
        <dbReference type="ARBA" id="ARBA00023235"/>
    </source>
</evidence>
<keyword evidence="7 14" id="KW-0067">ATP-binding</keyword>
<dbReference type="PANTHER" id="PTHR11070">
    <property type="entry name" value="UVRD / RECB / PCRA DNA HELICASE FAMILY MEMBER"/>
    <property type="match status" value="1"/>
</dbReference>
<dbReference type="PROSITE" id="PS51217">
    <property type="entry name" value="UVRD_HELICASE_CTER"/>
    <property type="match status" value="1"/>
</dbReference>
<proteinExistence type="predicted"/>
<dbReference type="InterPro" id="IPR014016">
    <property type="entry name" value="UvrD-like_ATP-bd"/>
</dbReference>
<keyword evidence="4 14" id="KW-0378">Hydrolase</keyword>
<reference evidence="17 18" key="2">
    <citation type="submission" date="2023-06" db="EMBL/GenBank/DDBJ databases">
        <title>Identification and characterization of horizontal gene transfer across gut microbiota members of farm animals based on homology search.</title>
        <authorList>
            <person name="Schwarzerova J."/>
            <person name="Nykrynova M."/>
            <person name="Jureckova K."/>
            <person name="Cejkova D."/>
            <person name="Rychlik I."/>
        </authorList>
    </citation>
    <scope>NUCLEOTIDE SEQUENCE [LARGE SCALE GENOMIC DNA]</scope>
    <source>
        <strain evidence="17 18">ET39</strain>
    </source>
</reference>
<keyword evidence="9" id="KW-0234">DNA repair</keyword>
<keyword evidence="10" id="KW-0413">Isomerase</keyword>
<dbReference type="Pfam" id="PF00580">
    <property type="entry name" value="UvrD-helicase"/>
    <property type="match status" value="2"/>
</dbReference>
<evidence type="ECO:0000256" key="12">
    <source>
        <dbReference type="ARBA" id="ARBA00034808"/>
    </source>
</evidence>
<dbReference type="Proteomes" id="UP001529340">
    <property type="component" value="Unassembled WGS sequence"/>
</dbReference>
<organism evidence="17 18">
    <name type="scientific">Amedibacillus dolichus</name>
    <dbReference type="NCBI Taxonomy" id="31971"/>
    <lineage>
        <taxon>Bacteria</taxon>
        <taxon>Bacillati</taxon>
        <taxon>Bacillota</taxon>
        <taxon>Erysipelotrichia</taxon>
        <taxon>Erysipelotrichales</taxon>
        <taxon>Erysipelotrichaceae</taxon>
        <taxon>Amedibacillus</taxon>
    </lineage>
</organism>
<evidence type="ECO:0000259" key="16">
    <source>
        <dbReference type="PROSITE" id="PS51217"/>
    </source>
</evidence>
<dbReference type="EC" id="5.6.2.4" evidence="12"/>
<evidence type="ECO:0000256" key="2">
    <source>
        <dbReference type="ARBA" id="ARBA00022741"/>
    </source>
</evidence>
<dbReference type="RefSeq" id="WP_289608257.1">
    <property type="nucleotide sequence ID" value="NZ_JAUDCG010000046.1"/>
</dbReference>
<evidence type="ECO:0000256" key="8">
    <source>
        <dbReference type="ARBA" id="ARBA00023125"/>
    </source>
</evidence>
<name>A0ABT7UDV9_9FIRM</name>
<evidence type="ECO:0000256" key="14">
    <source>
        <dbReference type="PROSITE-ProRule" id="PRU00560"/>
    </source>
</evidence>
<evidence type="ECO:0000256" key="13">
    <source>
        <dbReference type="ARBA" id="ARBA00048988"/>
    </source>
</evidence>
<comment type="catalytic activity">
    <reaction evidence="13">
        <text>ATP + H2O = ADP + phosphate + H(+)</text>
        <dbReference type="Rhea" id="RHEA:13065"/>
        <dbReference type="ChEBI" id="CHEBI:15377"/>
        <dbReference type="ChEBI" id="CHEBI:15378"/>
        <dbReference type="ChEBI" id="CHEBI:30616"/>
        <dbReference type="ChEBI" id="CHEBI:43474"/>
        <dbReference type="ChEBI" id="CHEBI:456216"/>
        <dbReference type="EC" id="5.6.2.4"/>
    </reaction>
</comment>
<sequence>MPNWNEQQRRAVEIRDHNVLVSASAGSGKTTVLVGRLMDLVLKDGISVDAILAMTFTEAAANEMKKRLSASLQNERDASSDAEARAFLDRQITLLQNAQISTIHSFCLSILQSYPYIIGCSARQVETIADNAMTERFRTMAMDAALAEHQGEALSALAQIFSPRVEESGELRRTIADLATLAASRPDPDQWLSNCLDPYQRSSIEELPNELLDSFFAFLSLQHTQILQALEELVTLFVDDYPDKTAPLEKIRQKQDLYQQAKAYLDARDLEGYRHAFLTCSALALPRTPNKEDPRFGDGKQLLIDSEDAIAAILYDRDTLCADMHSALPFITTLVECTRSYQRIYRQLKQDAEVIDFDDMEHFALAILQADNGAIADAYRRRFSVIMVDEFQDTNDIQDAIISLIARENNVFRVGDIKQSIYGFRHARPQIMQSYIDHPKAQDAVIYLSNNYRSSETLVEFNNVFYDKLMNLDYFSSAYRAQDHVSIGGEWQKKVQEPVQFHCLLMDEIKSGSEEFAHMGRHQIKALWIASRIKAMHEERHLHWKDFVVLVRSNHSKDDLRTAFDRLQLPYFIEIKHGFYQSSAVELILSLLRFLRDPMDDIAFTAIALSPLLSLEENTLASARLSRRSKESFYAYFSRHPFAGFDALQALLQKRFAPLSELLCAAYDQNDYYTCHTSLQEKTNLDLLYQQAVRFEQEHGGDLHAFIDHIDSIRDAQSAEANPISSDEDVIRVMSIHQSKGLQFPIVFLWSNESQDALDFRSPFLLDADMGIGMRAMDAQRIQRPTLARIAIQHKKDREQLEEEMRILYVATTRAQDEMIVVDCVRSMEKYRRELTSAAVFSRCGYTGWLLRAFANTASPLFVPILVHEPFDLTPLPQPKPRPFTFQRYQRGGRRIDATSASARKQAGALPAFSADSNEGARRGTLLHSVVAQLAPPFSSDAIRAIFAQAGVEPKPWDLSQLLALGENADYQAWHAFPSCYHELPYSVEHDGQLFYGYIDFLAMDDARIIVLDYKSDRFDDPQTFVDHYSEQLHTYVQAMHTMYPNHTIEAWIYSFHLAKMIPVYHKK</sequence>
<comment type="catalytic activity">
    <reaction evidence="11">
        <text>Couples ATP hydrolysis with the unwinding of duplex DNA by translocating in the 3'-5' direction.</text>
        <dbReference type="EC" id="5.6.2.4"/>
    </reaction>
</comment>
<evidence type="ECO:0000256" key="7">
    <source>
        <dbReference type="ARBA" id="ARBA00022840"/>
    </source>
</evidence>
<evidence type="ECO:0000256" key="11">
    <source>
        <dbReference type="ARBA" id="ARBA00034617"/>
    </source>
</evidence>
<evidence type="ECO:0000256" key="1">
    <source>
        <dbReference type="ARBA" id="ARBA00022722"/>
    </source>
</evidence>
<dbReference type="SUPFAM" id="SSF52540">
    <property type="entry name" value="P-loop containing nucleoside triphosphate hydrolases"/>
    <property type="match status" value="1"/>
</dbReference>
<evidence type="ECO:0000256" key="4">
    <source>
        <dbReference type="ARBA" id="ARBA00022801"/>
    </source>
</evidence>
<dbReference type="Gene3D" id="3.90.320.10">
    <property type="match status" value="1"/>
</dbReference>
<dbReference type="Gene3D" id="1.10.486.10">
    <property type="entry name" value="PCRA, domain 4"/>
    <property type="match status" value="1"/>
</dbReference>
<evidence type="ECO:0000313" key="18">
    <source>
        <dbReference type="Proteomes" id="UP001529340"/>
    </source>
</evidence>
<dbReference type="InterPro" id="IPR011335">
    <property type="entry name" value="Restrct_endonuc-II-like"/>
</dbReference>
<dbReference type="InterPro" id="IPR011604">
    <property type="entry name" value="PDDEXK-like_dom_sf"/>
</dbReference>
<dbReference type="PANTHER" id="PTHR11070:SF48">
    <property type="entry name" value="ATP-DEPENDENT HELICASE_NUCLEASE SUBUNIT A"/>
    <property type="match status" value="1"/>
</dbReference>
<feature type="domain" description="UvrD-like helicase ATP-binding" evidence="15">
    <location>
        <begin position="2"/>
        <end position="455"/>
    </location>
</feature>
<keyword evidence="2 14" id="KW-0547">Nucleotide-binding</keyword>
<evidence type="ECO:0000256" key="9">
    <source>
        <dbReference type="ARBA" id="ARBA00023204"/>
    </source>
</evidence>
<evidence type="ECO:0000259" key="15">
    <source>
        <dbReference type="PROSITE" id="PS51198"/>
    </source>
</evidence>
<evidence type="ECO:0000256" key="5">
    <source>
        <dbReference type="ARBA" id="ARBA00022806"/>
    </source>
</evidence>
<dbReference type="PROSITE" id="PS51198">
    <property type="entry name" value="UVRD_HELICASE_ATP_BIND"/>
    <property type="match status" value="1"/>
</dbReference>
<feature type="domain" description="UvrD-like helicase C-terminal" evidence="16">
    <location>
        <begin position="482"/>
        <end position="741"/>
    </location>
</feature>
<dbReference type="CDD" id="cd17932">
    <property type="entry name" value="DEXQc_UvrD"/>
    <property type="match status" value="1"/>
</dbReference>
<keyword evidence="18" id="KW-1185">Reference proteome</keyword>
<keyword evidence="5 14" id="KW-0347">Helicase</keyword>
<evidence type="ECO:0000256" key="3">
    <source>
        <dbReference type="ARBA" id="ARBA00022763"/>
    </source>
</evidence>